<accession>W4LAQ2</accession>
<evidence type="ECO:0000313" key="2">
    <source>
        <dbReference type="EMBL" id="ETW95173.1"/>
    </source>
</evidence>
<dbReference type="Proteomes" id="UP000019140">
    <property type="component" value="Unassembled WGS sequence"/>
</dbReference>
<evidence type="ECO:0000313" key="3">
    <source>
        <dbReference type="Proteomes" id="UP000019140"/>
    </source>
</evidence>
<reference evidence="2 3" key="1">
    <citation type="journal article" date="2014" name="Nature">
        <title>An environmental bacterial taxon with a large and distinct metabolic repertoire.</title>
        <authorList>
            <person name="Wilson M.C."/>
            <person name="Mori T."/>
            <person name="Ruckert C."/>
            <person name="Uria A.R."/>
            <person name="Helf M.J."/>
            <person name="Takada K."/>
            <person name="Gernert C."/>
            <person name="Steffens U.A."/>
            <person name="Heycke N."/>
            <person name="Schmitt S."/>
            <person name="Rinke C."/>
            <person name="Helfrich E.J."/>
            <person name="Brachmann A.O."/>
            <person name="Gurgui C."/>
            <person name="Wakimoto T."/>
            <person name="Kracht M."/>
            <person name="Crusemann M."/>
            <person name="Hentschel U."/>
            <person name="Abe I."/>
            <person name="Matsunaga S."/>
            <person name="Kalinowski J."/>
            <person name="Takeyama H."/>
            <person name="Piel J."/>
        </authorList>
    </citation>
    <scope>NUCLEOTIDE SEQUENCE [LARGE SCALE GENOMIC DNA]</scope>
    <source>
        <strain evidence="3">TSY2</strain>
    </source>
</reference>
<protein>
    <submittedName>
        <fullName evidence="2">Uncharacterized protein</fullName>
    </submittedName>
</protein>
<dbReference type="HOGENOM" id="CLU_200990_0_0_7"/>
<proteinExistence type="predicted"/>
<feature type="region of interest" description="Disordered" evidence="1">
    <location>
        <begin position="36"/>
        <end position="64"/>
    </location>
</feature>
<evidence type="ECO:0000256" key="1">
    <source>
        <dbReference type="SAM" id="MobiDB-lite"/>
    </source>
</evidence>
<name>W4LAQ2_9BACT</name>
<comment type="caution">
    <text evidence="2">The sequence shown here is derived from an EMBL/GenBank/DDBJ whole genome shotgun (WGS) entry which is preliminary data.</text>
</comment>
<gene>
    <name evidence="2" type="ORF">ETSY2_48555</name>
</gene>
<organism evidence="2 3">
    <name type="scientific">Candidatus Entotheonella gemina</name>
    <dbReference type="NCBI Taxonomy" id="1429439"/>
    <lineage>
        <taxon>Bacteria</taxon>
        <taxon>Pseudomonadati</taxon>
        <taxon>Nitrospinota/Tectimicrobiota group</taxon>
        <taxon>Candidatus Tectimicrobiota</taxon>
        <taxon>Candidatus Entotheonellia</taxon>
        <taxon>Candidatus Entotheonellales</taxon>
        <taxon>Candidatus Entotheonellaceae</taxon>
        <taxon>Candidatus Entotheonella</taxon>
    </lineage>
</organism>
<keyword evidence="3" id="KW-1185">Reference proteome</keyword>
<sequence>MWRDPIVEEIRRNREAYAARFNYDIKAICRAAREQQETSGREMVSLSPRPVTTTVKTDRQPVGS</sequence>
<dbReference type="EMBL" id="AZHX01002350">
    <property type="protein sequence ID" value="ETW95173.1"/>
    <property type="molecule type" value="Genomic_DNA"/>
</dbReference>
<dbReference type="AlphaFoldDB" id="W4LAQ2"/>